<name>A0ABV5VPT9_9BACL</name>
<reference evidence="2 3" key="1">
    <citation type="submission" date="2024-09" db="EMBL/GenBank/DDBJ databases">
        <authorList>
            <person name="Sun Q."/>
            <person name="Mori K."/>
        </authorList>
    </citation>
    <scope>NUCLEOTIDE SEQUENCE [LARGE SCALE GENOMIC DNA]</scope>
    <source>
        <strain evidence="2 3">JCM 12520</strain>
    </source>
</reference>
<accession>A0ABV5VPT9</accession>
<feature type="signal peptide" evidence="1">
    <location>
        <begin position="1"/>
        <end position="27"/>
    </location>
</feature>
<feature type="chain" id="PRO_5045769187" description="LPS export ABC transporter periplasmic protein LptC" evidence="1">
    <location>
        <begin position="28"/>
        <end position="163"/>
    </location>
</feature>
<keyword evidence="3" id="KW-1185">Reference proteome</keyword>
<keyword evidence="1" id="KW-0732">Signal</keyword>
<proteinExistence type="predicted"/>
<comment type="caution">
    <text evidence="2">The sequence shown here is derived from an EMBL/GenBank/DDBJ whole genome shotgun (WGS) entry which is preliminary data.</text>
</comment>
<dbReference type="RefSeq" id="WP_344917003.1">
    <property type="nucleotide sequence ID" value="NZ_BAAAYO010000021.1"/>
</dbReference>
<organism evidence="2 3">
    <name type="scientific">Paenibacillus hodogayensis</name>
    <dbReference type="NCBI Taxonomy" id="279208"/>
    <lineage>
        <taxon>Bacteria</taxon>
        <taxon>Bacillati</taxon>
        <taxon>Bacillota</taxon>
        <taxon>Bacilli</taxon>
        <taxon>Bacillales</taxon>
        <taxon>Paenibacillaceae</taxon>
        <taxon>Paenibacillus</taxon>
    </lineage>
</organism>
<dbReference type="Proteomes" id="UP001589619">
    <property type="component" value="Unassembled WGS sequence"/>
</dbReference>
<evidence type="ECO:0000313" key="3">
    <source>
        <dbReference type="Proteomes" id="UP001589619"/>
    </source>
</evidence>
<sequence length="163" mass="18293">MKIVRSILAVPLGALFLAALLTSCGLSEDSTDLQTVKMLSSAHAESPEEYKNSTEQIAYLELTRYPNNHRLKRVTFTGRVVQVIESGNIVSLLVSVSKDRLVWNDTIYVNYVRTRDEERILENDLITLWGVSKGLYTYDSTLKMVVSIPELDARFITNHGKGG</sequence>
<protein>
    <recommendedName>
        <fullName evidence="4">LPS export ABC transporter periplasmic protein LptC</fullName>
    </recommendedName>
</protein>
<gene>
    <name evidence="2" type="ORF">ACFFNY_01775</name>
</gene>
<dbReference type="EMBL" id="JBHMAG010000002">
    <property type="protein sequence ID" value="MFB9750289.1"/>
    <property type="molecule type" value="Genomic_DNA"/>
</dbReference>
<evidence type="ECO:0008006" key="4">
    <source>
        <dbReference type="Google" id="ProtNLM"/>
    </source>
</evidence>
<dbReference type="PROSITE" id="PS51257">
    <property type="entry name" value="PROKAR_LIPOPROTEIN"/>
    <property type="match status" value="1"/>
</dbReference>
<evidence type="ECO:0000256" key="1">
    <source>
        <dbReference type="SAM" id="SignalP"/>
    </source>
</evidence>
<evidence type="ECO:0000313" key="2">
    <source>
        <dbReference type="EMBL" id="MFB9750289.1"/>
    </source>
</evidence>